<sequence length="128" mass="13773">MASGKPGAVHWLIHRGLRWIKAPVRPPAKLRGPDPRAREAAMTDKDLRRDMTDALDAEPGISNVIVTHLADRKPAIREHVRSLVRCIAGEAGTGRTSVFKNHATVEGPVPEIDSAEDRVGVAGPGPKP</sequence>
<gene>
    <name evidence="1" type="ORF">MHA02_19490</name>
</gene>
<organism evidence="1 2">
    <name type="scientific">Methylobacterium haplocladii</name>
    <dbReference type="NCBI Taxonomy" id="1176176"/>
    <lineage>
        <taxon>Bacteria</taxon>
        <taxon>Pseudomonadati</taxon>
        <taxon>Pseudomonadota</taxon>
        <taxon>Alphaproteobacteria</taxon>
        <taxon>Hyphomicrobiales</taxon>
        <taxon>Methylobacteriaceae</taxon>
        <taxon>Methylobacterium</taxon>
    </lineage>
</organism>
<reference evidence="1 2" key="1">
    <citation type="submission" date="2019-07" db="EMBL/GenBank/DDBJ databases">
        <title>Whole genome shotgun sequence of Methylobacterium haplocladii NBRC 107714.</title>
        <authorList>
            <person name="Hosoyama A."/>
            <person name="Uohara A."/>
            <person name="Ohji S."/>
            <person name="Ichikawa N."/>
        </authorList>
    </citation>
    <scope>NUCLEOTIDE SEQUENCE [LARGE SCALE GENOMIC DNA]</scope>
    <source>
        <strain evidence="1 2">NBRC 107714</strain>
    </source>
</reference>
<evidence type="ECO:0000313" key="1">
    <source>
        <dbReference type="EMBL" id="GEO99561.1"/>
    </source>
</evidence>
<proteinExistence type="predicted"/>
<keyword evidence="2" id="KW-1185">Reference proteome</keyword>
<protein>
    <submittedName>
        <fullName evidence="1">Uncharacterized protein</fullName>
    </submittedName>
</protein>
<dbReference type="Proteomes" id="UP000321258">
    <property type="component" value="Unassembled WGS sequence"/>
</dbReference>
<comment type="caution">
    <text evidence="1">The sequence shown here is derived from an EMBL/GenBank/DDBJ whole genome shotgun (WGS) entry which is preliminary data.</text>
</comment>
<dbReference type="AlphaFoldDB" id="A0A512IPC1"/>
<name>A0A512IPC1_9HYPH</name>
<dbReference type="EMBL" id="BJZT01000019">
    <property type="protein sequence ID" value="GEO99561.1"/>
    <property type="molecule type" value="Genomic_DNA"/>
</dbReference>
<accession>A0A512IPC1</accession>
<evidence type="ECO:0000313" key="2">
    <source>
        <dbReference type="Proteomes" id="UP000321258"/>
    </source>
</evidence>